<evidence type="ECO:0000256" key="2">
    <source>
        <dbReference type="ARBA" id="ARBA00022603"/>
    </source>
</evidence>
<dbReference type="PANTHER" id="PTHR44942:SF4">
    <property type="entry name" value="METHYLTRANSFERASE TYPE 11 DOMAIN-CONTAINING PROTEIN"/>
    <property type="match status" value="1"/>
</dbReference>
<dbReference type="AlphaFoldDB" id="A0A2J6Q1J4"/>
<proteinExistence type="inferred from homology"/>
<dbReference type="Gene3D" id="3.40.50.150">
    <property type="entry name" value="Vaccinia Virus protein VP39"/>
    <property type="match status" value="1"/>
</dbReference>
<evidence type="ECO:0000313" key="6">
    <source>
        <dbReference type="Proteomes" id="UP000235672"/>
    </source>
</evidence>
<comment type="similarity">
    <text evidence="1">Belongs to the methyltransferase superfamily.</text>
</comment>
<evidence type="ECO:0000259" key="4">
    <source>
        <dbReference type="Pfam" id="PF08241"/>
    </source>
</evidence>
<dbReference type="PANTHER" id="PTHR44942">
    <property type="entry name" value="METHYLTRANSF_11 DOMAIN-CONTAINING PROTEIN"/>
    <property type="match status" value="1"/>
</dbReference>
<dbReference type="CDD" id="cd02440">
    <property type="entry name" value="AdoMet_MTases"/>
    <property type="match status" value="1"/>
</dbReference>
<keyword evidence="2 5" id="KW-0489">Methyltransferase</keyword>
<dbReference type="InterPro" id="IPR051052">
    <property type="entry name" value="Diverse_substrate_MTase"/>
</dbReference>
<accession>A0A2J6Q1J4</accession>
<dbReference type="GO" id="GO:0008757">
    <property type="term" value="F:S-adenosylmethionine-dependent methyltransferase activity"/>
    <property type="evidence" value="ECO:0007669"/>
    <property type="project" value="InterPro"/>
</dbReference>
<organism evidence="5 6">
    <name type="scientific">Hyaloscypha hepaticicola</name>
    <dbReference type="NCBI Taxonomy" id="2082293"/>
    <lineage>
        <taxon>Eukaryota</taxon>
        <taxon>Fungi</taxon>
        <taxon>Dikarya</taxon>
        <taxon>Ascomycota</taxon>
        <taxon>Pezizomycotina</taxon>
        <taxon>Leotiomycetes</taxon>
        <taxon>Helotiales</taxon>
        <taxon>Hyaloscyphaceae</taxon>
        <taxon>Hyaloscypha</taxon>
    </lineage>
</organism>
<evidence type="ECO:0000256" key="1">
    <source>
        <dbReference type="ARBA" id="ARBA00008361"/>
    </source>
</evidence>
<protein>
    <submittedName>
        <fullName evidence="5">Putative Trans-aconitate 3-methyltransferase</fullName>
    </submittedName>
</protein>
<evidence type="ECO:0000313" key="5">
    <source>
        <dbReference type="EMBL" id="PMD20149.1"/>
    </source>
</evidence>
<feature type="domain" description="Methyltransferase type 11" evidence="4">
    <location>
        <begin position="41"/>
        <end position="137"/>
    </location>
</feature>
<dbReference type="GO" id="GO:0032259">
    <property type="term" value="P:methylation"/>
    <property type="evidence" value="ECO:0007669"/>
    <property type="project" value="UniProtKB-KW"/>
</dbReference>
<reference evidence="5 6" key="1">
    <citation type="submission" date="2016-05" db="EMBL/GenBank/DDBJ databases">
        <title>A degradative enzymes factory behind the ericoid mycorrhizal symbiosis.</title>
        <authorList>
            <consortium name="DOE Joint Genome Institute"/>
            <person name="Martino E."/>
            <person name="Morin E."/>
            <person name="Grelet G."/>
            <person name="Kuo A."/>
            <person name="Kohler A."/>
            <person name="Daghino S."/>
            <person name="Barry K."/>
            <person name="Choi C."/>
            <person name="Cichocki N."/>
            <person name="Clum A."/>
            <person name="Copeland A."/>
            <person name="Hainaut M."/>
            <person name="Haridas S."/>
            <person name="Labutti K."/>
            <person name="Lindquist E."/>
            <person name="Lipzen A."/>
            <person name="Khouja H.-R."/>
            <person name="Murat C."/>
            <person name="Ohm R."/>
            <person name="Olson A."/>
            <person name="Spatafora J."/>
            <person name="Veneault-Fourrey C."/>
            <person name="Henrissat B."/>
            <person name="Grigoriev I."/>
            <person name="Martin F."/>
            <person name="Perotto S."/>
        </authorList>
    </citation>
    <scope>NUCLEOTIDE SEQUENCE [LARGE SCALE GENOMIC DNA]</scope>
    <source>
        <strain evidence="5 6">UAMH 7357</strain>
    </source>
</reference>
<evidence type="ECO:0000256" key="3">
    <source>
        <dbReference type="ARBA" id="ARBA00022679"/>
    </source>
</evidence>
<dbReference type="Pfam" id="PF08241">
    <property type="entry name" value="Methyltransf_11"/>
    <property type="match status" value="1"/>
</dbReference>
<dbReference type="EMBL" id="KZ613486">
    <property type="protein sequence ID" value="PMD20149.1"/>
    <property type="molecule type" value="Genomic_DNA"/>
</dbReference>
<name>A0A2J6Q1J4_9HELO</name>
<dbReference type="Proteomes" id="UP000235672">
    <property type="component" value="Unassembled WGS sequence"/>
</dbReference>
<dbReference type="InterPro" id="IPR029063">
    <property type="entry name" value="SAM-dependent_MTases_sf"/>
</dbReference>
<sequence>MATFAKSTFNALTYAAFRPSYPPALFKTVLSYHRGPSSLLLDLGCGHGLISRELSSSFTRVLATDPSNSMITQAISSTPKKDYPNIDFQEASAEDLNFIEDGTLDMVVAGQAAHWFDYSKVWPELSRKVRRGGTLAFWGYKDNVFPENPEASKVLDWYCYGKPYEKTMGGYWEMPGRGILRDKYREIVPPPEEWEDVQRVEYEPGLEGSGSGEGEVLMRGKLKLGEVEGYTRTFSAFHNWQAENKDRKARKDGGDGDLVDEMFDKMLEIEPEWKKAGEKWRDMEVENQWGSVILLARRK</sequence>
<dbReference type="STRING" id="1745343.A0A2J6Q1J4"/>
<dbReference type="OrthoDB" id="10027013at2759"/>
<keyword evidence="6" id="KW-1185">Reference proteome</keyword>
<dbReference type="InterPro" id="IPR013216">
    <property type="entry name" value="Methyltransf_11"/>
</dbReference>
<dbReference type="SUPFAM" id="SSF53335">
    <property type="entry name" value="S-adenosyl-L-methionine-dependent methyltransferases"/>
    <property type="match status" value="1"/>
</dbReference>
<gene>
    <name evidence="5" type="ORF">NA56DRAFT_750027</name>
</gene>
<keyword evidence="3 5" id="KW-0808">Transferase</keyword>